<keyword evidence="5" id="KW-1185">Reference proteome</keyword>
<evidence type="ECO:0000256" key="1">
    <source>
        <dbReference type="ARBA" id="ARBA00022679"/>
    </source>
</evidence>
<evidence type="ECO:0000259" key="3">
    <source>
        <dbReference type="PROSITE" id="PS51186"/>
    </source>
</evidence>
<keyword evidence="1" id="KW-0808">Transferase</keyword>
<dbReference type="Pfam" id="PF00583">
    <property type="entry name" value="Acetyltransf_1"/>
    <property type="match status" value="1"/>
</dbReference>
<dbReference type="STRING" id="1249552.PS2015_270"/>
<dbReference type="KEGG" id="pspi:PS2015_270"/>
<sequence length="174" mass="19567">MDAFSLRVAHSDELQALVAIDDAASEIYATAGLKLDLGNDHPFVAAEKLRWARAIKQGLAQLAVNQQGVPIGFATLGFLDQEPYLDQIAVLPGYMRRGVGTMLLGRAIAWSGERPLWLTTYAHFPWNRPYYERHGFVMVQDRECGSELFVVLQEQRAALPDPDKRIAMVRRRQS</sequence>
<dbReference type="AlphaFoldDB" id="A0A0S2KAF8"/>
<accession>A0A0S2KAF8</accession>
<dbReference type="PROSITE" id="PS51186">
    <property type="entry name" value="GNAT"/>
    <property type="match status" value="1"/>
</dbReference>
<dbReference type="InterPro" id="IPR016181">
    <property type="entry name" value="Acyl_CoA_acyltransferase"/>
</dbReference>
<dbReference type="PANTHER" id="PTHR43800">
    <property type="entry name" value="PEPTIDYL-LYSINE N-ACETYLTRANSFERASE YJAB"/>
    <property type="match status" value="1"/>
</dbReference>
<dbReference type="PANTHER" id="PTHR43800:SF1">
    <property type="entry name" value="PEPTIDYL-LYSINE N-ACETYLTRANSFERASE YJAB"/>
    <property type="match status" value="1"/>
</dbReference>
<dbReference type="EMBL" id="CP013189">
    <property type="protein sequence ID" value="ALO44962.1"/>
    <property type="molecule type" value="Genomic_DNA"/>
</dbReference>
<evidence type="ECO:0000313" key="5">
    <source>
        <dbReference type="Proteomes" id="UP000065641"/>
    </source>
</evidence>
<dbReference type="RefSeq" id="WP_058020474.1">
    <property type="nucleotide sequence ID" value="NZ_CP013189.1"/>
</dbReference>
<evidence type="ECO:0000313" key="4">
    <source>
        <dbReference type="EMBL" id="ALO44962.1"/>
    </source>
</evidence>
<protein>
    <recommendedName>
        <fullName evidence="3">N-acetyltransferase domain-containing protein</fullName>
    </recommendedName>
</protein>
<proteinExistence type="predicted"/>
<dbReference type="Proteomes" id="UP000065641">
    <property type="component" value="Chromosome"/>
</dbReference>
<name>A0A0S2KAF8_9GAMM</name>
<organism evidence="4 5">
    <name type="scientific">Pseudohongiella spirulinae</name>
    <dbReference type="NCBI Taxonomy" id="1249552"/>
    <lineage>
        <taxon>Bacteria</taxon>
        <taxon>Pseudomonadati</taxon>
        <taxon>Pseudomonadota</taxon>
        <taxon>Gammaproteobacteria</taxon>
        <taxon>Pseudomonadales</taxon>
        <taxon>Pseudohongiellaceae</taxon>
        <taxon>Pseudohongiella</taxon>
    </lineage>
</organism>
<dbReference type="InterPro" id="IPR000182">
    <property type="entry name" value="GNAT_dom"/>
</dbReference>
<evidence type="ECO:0000256" key="2">
    <source>
        <dbReference type="ARBA" id="ARBA00023315"/>
    </source>
</evidence>
<dbReference type="CDD" id="cd04301">
    <property type="entry name" value="NAT_SF"/>
    <property type="match status" value="1"/>
</dbReference>
<dbReference type="OrthoDB" id="572496at2"/>
<keyword evidence="2" id="KW-0012">Acyltransferase</keyword>
<dbReference type="SUPFAM" id="SSF55729">
    <property type="entry name" value="Acyl-CoA N-acyltransferases (Nat)"/>
    <property type="match status" value="1"/>
</dbReference>
<dbReference type="Gene3D" id="3.40.630.30">
    <property type="match status" value="1"/>
</dbReference>
<dbReference type="GO" id="GO:0016747">
    <property type="term" value="F:acyltransferase activity, transferring groups other than amino-acyl groups"/>
    <property type="evidence" value="ECO:0007669"/>
    <property type="project" value="InterPro"/>
</dbReference>
<gene>
    <name evidence="4" type="ORF">PS2015_270</name>
</gene>
<reference evidence="4" key="1">
    <citation type="submission" date="2015-11" db="EMBL/GenBank/DDBJ databases">
        <authorList>
            <person name="Zhang Y."/>
            <person name="Guo Z."/>
        </authorList>
    </citation>
    <scope>NUCLEOTIDE SEQUENCE [LARGE SCALE GENOMIC DNA]</scope>
    <source>
        <strain evidence="4">KCTC 32221</strain>
    </source>
</reference>
<feature type="domain" description="N-acetyltransferase" evidence="3">
    <location>
        <begin position="4"/>
        <end position="162"/>
    </location>
</feature>